<keyword evidence="3 6" id="KW-1133">Transmembrane helix</keyword>
<feature type="domain" description="O-antigen ligase-related" evidence="7">
    <location>
        <begin position="203"/>
        <end position="372"/>
    </location>
</feature>
<evidence type="ECO:0000256" key="3">
    <source>
        <dbReference type="ARBA" id="ARBA00022989"/>
    </source>
</evidence>
<dbReference type="InterPro" id="IPR007016">
    <property type="entry name" value="O-antigen_ligase-rel_domated"/>
</dbReference>
<comment type="caution">
    <text evidence="8">The sequence shown here is derived from an EMBL/GenBank/DDBJ whole genome shotgun (WGS) entry which is preliminary data.</text>
</comment>
<evidence type="ECO:0000256" key="4">
    <source>
        <dbReference type="ARBA" id="ARBA00023136"/>
    </source>
</evidence>
<protein>
    <recommendedName>
        <fullName evidence="7">O-antigen ligase-related domain-containing protein</fullName>
    </recommendedName>
</protein>
<keyword evidence="4 6" id="KW-0472">Membrane</keyword>
<feature type="repeat" description="TPR" evidence="5">
    <location>
        <begin position="572"/>
        <end position="605"/>
    </location>
</feature>
<dbReference type="InterPro" id="IPR019734">
    <property type="entry name" value="TPR_rpt"/>
</dbReference>
<feature type="transmembrane region" description="Helical" evidence="6">
    <location>
        <begin position="73"/>
        <end position="92"/>
    </location>
</feature>
<keyword evidence="2 6" id="KW-0812">Transmembrane</keyword>
<dbReference type="SUPFAM" id="SSF48452">
    <property type="entry name" value="TPR-like"/>
    <property type="match status" value="2"/>
</dbReference>
<dbReference type="InterPro" id="IPR011990">
    <property type="entry name" value="TPR-like_helical_dom_sf"/>
</dbReference>
<dbReference type="SMART" id="SM00028">
    <property type="entry name" value="TPR"/>
    <property type="match status" value="5"/>
</dbReference>
<feature type="transmembrane region" description="Helical" evidence="6">
    <location>
        <begin position="475"/>
        <end position="495"/>
    </location>
</feature>
<organism evidence="8 9">
    <name type="scientific">Candidatus Wallbacteria bacterium GWC2_49_35</name>
    <dbReference type="NCBI Taxonomy" id="1817813"/>
    <lineage>
        <taxon>Bacteria</taxon>
        <taxon>Candidatus Walliibacteriota</taxon>
    </lineage>
</organism>
<feature type="transmembrane region" description="Helical" evidence="6">
    <location>
        <begin position="426"/>
        <end position="443"/>
    </location>
</feature>
<feature type="repeat" description="TPR" evidence="5">
    <location>
        <begin position="495"/>
        <end position="528"/>
    </location>
</feature>
<dbReference type="Pfam" id="PF13424">
    <property type="entry name" value="TPR_12"/>
    <property type="match status" value="1"/>
</dbReference>
<dbReference type="PROSITE" id="PS50005">
    <property type="entry name" value="TPR"/>
    <property type="match status" value="4"/>
</dbReference>
<dbReference type="Pfam" id="PF13432">
    <property type="entry name" value="TPR_16"/>
    <property type="match status" value="1"/>
</dbReference>
<feature type="transmembrane region" description="Helical" evidence="6">
    <location>
        <begin position="20"/>
        <end position="41"/>
    </location>
</feature>
<dbReference type="Pfam" id="PF04932">
    <property type="entry name" value="Wzy_C"/>
    <property type="match status" value="1"/>
</dbReference>
<feature type="transmembrane region" description="Helical" evidence="6">
    <location>
        <begin position="246"/>
        <end position="267"/>
    </location>
</feature>
<feature type="repeat" description="TPR" evidence="5">
    <location>
        <begin position="606"/>
        <end position="639"/>
    </location>
</feature>
<gene>
    <name evidence="8" type="ORF">A2008_00125</name>
</gene>
<dbReference type="STRING" id="1817813.A2008_00125"/>
<dbReference type="InterPro" id="IPR051533">
    <property type="entry name" value="WaaL-like"/>
</dbReference>
<evidence type="ECO:0000256" key="2">
    <source>
        <dbReference type="ARBA" id="ARBA00022692"/>
    </source>
</evidence>
<proteinExistence type="predicted"/>
<name>A0A1F7WX33_9BACT</name>
<accession>A0A1F7WX33</accession>
<feature type="transmembrane region" description="Helical" evidence="6">
    <location>
        <begin position="104"/>
        <end position="120"/>
    </location>
</feature>
<dbReference type="PANTHER" id="PTHR37422:SF23">
    <property type="entry name" value="TEICHURONIC ACID BIOSYNTHESIS PROTEIN TUAE"/>
    <property type="match status" value="1"/>
</dbReference>
<evidence type="ECO:0000256" key="5">
    <source>
        <dbReference type="PROSITE-ProRule" id="PRU00339"/>
    </source>
</evidence>
<evidence type="ECO:0000256" key="6">
    <source>
        <dbReference type="SAM" id="Phobius"/>
    </source>
</evidence>
<dbReference type="GO" id="GO:0016020">
    <property type="term" value="C:membrane"/>
    <property type="evidence" value="ECO:0007669"/>
    <property type="project" value="UniProtKB-SubCell"/>
</dbReference>
<feature type="transmembrane region" description="Helical" evidence="6">
    <location>
        <begin position="221"/>
        <end position="237"/>
    </location>
</feature>
<feature type="transmembrane region" description="Helical" evidence="6">
    <location>
        <begin position="127"/>
        <end position="148"/>
    </location>
</feature>
<dbReference type="Proteomes" id="UP000178735">
    <property type="component" value="Unassembled WGS sequence"/>
</dbReference>
<feature type="repeat" description="TPR" evidence="5">
    <location>
        <begin position="640"/>
        <end position="673"/>
    </location>
</feature>
<dbReference type="Gene3D" id="1.25.40.10">
    <property type="entry name" value="Tetratricopeptide repeat domain"/>
    <property type="match status" value="3"/>
</dbReference>
<evidence type="ECO:0000259" key="7">
    <source>
        <dbReference type="Pfam" id="PF04932"/>
    </source>
</evidence>
<dbReference type="Pfam" id="PF13176">
    <property type="entry name" value="TPR_7"/>
    <property type="match status" value="1"/>
</dbReference>
<dbReference type="AlphaFoldDB" id="A0A1F7WX33"/>
<evidence type="ECO:0000256" key="1">
    <source>
        <dbReference type="ARBA" id="ARBA00004141"/>
    </source>
</evidence>
<sequence>MAKKDEKSKNIPGGIETGGYLVIITAVLTLLIFSTVNTTAFVTPKSFLLRFMAFAIAVFHVAANGFKIKNHPVNFALFCYFLSVFFSVFSSVNSLTGILRLSEYMSYFLIFLFAFNYFDARNIAKLLNALTLSAVPIILYGVLQYMQIDFPFWEKPEGRMDLFSTLGNVNWYALYLAAIIPLITYAAFRGGAGPREKYGYGTLLFFAISSLIISYSRTAVVASAVSVIFGLALYFAFNKMKLSKIFITRAAAIAVICVSVAAVFSFYNPVSKTRFAEGGFLSRMSSGFSLNEHNVAQRLFIWRIALEMYSLKPILGLGPGSFKIKYLEYQKDFLKRSADPEAFDDLAGNAKEAHNDYIQMLVECGTAGLAAMLYFFFVIYKNGISFLFSEPPAEAGSAGDKFLALALLVSLTAYLTGALADFPFHVPPNAMLIFLLSAMILIVSRPASRAAGADEFVEPAISRSGEYAQLYSLKMAFYVFMFIVITFLAVLPYAADCLAVVGQNYLKEHNFEAAVPYLTRSVALNPAQGDALYLLGTAYVGMAAPANAKADNGLLERGRDLLIRSKNYTTDKGIYNNLGFIAIRKQQYDEAINYFENAIGCDPKSADSLNNLGIVYFHKKVYDRAEYFYNKALKMNPYFLTAVNNLGDLYTRMNNFDRAIEFYSRTIDSSVEIVITENQRRNVFNFTPASCLNEKARANYQIGEIHGGRGGHETALKYYMAAYENIRTMPQIPLKIALMNFKLGRKEEGRAYADSVLKNTPQGSEYNRQAAEILSKYAN</sequence>
<keyword evidence="5" id="KW-0802">TPR repeat</keyword>
<dbReference type="EMBL" id="MGFH01000047">
    <property type="protein sequence ID" value="OGM07273.1"/>
    <property type="molecule type" value="Genomic_DNA"/>
</dbReference>
<feature type="transmembrane region" description="Helical" evidence="6">
    <location>
        <begin position="357"/>
        <end position="380"/>
    </location>
</feature>
<feature type="transmembrane region" description="Helical" evidence="6">
    <location>
        <begin position="198"/>
        <end position="215"/>
    </location>
</feature>
<dbReference type="PANTHER" id="PTHR37422">
    <property type="entry name" value="TEICHURONIC ACID BIOSYNTHESIS PROTEIN TUAE"/>
    <property type="match status" value="1"/>
</dbReference>
<feature type="transmembrane region" description="Helical" evidence="6">
    <location>
        <begin position="168"/>
        <end position="186"/>
    </location>
</feature>
<feature type="transmembrane region" description="Helical" evidence="6">
    <location>
        <begin position="47"/>
        <end position="66"/>
    </location>
</feature>
<feature type="transmembrane region" description="Helical" evidence="6">
    <location>
        <begin position="401"/>
        <end position="420"/>
    </location>
</feature>
<evidence type="ECO:0000313" key="8">
    <source>
        <dbReference type="EMBL" id="OGM07273.1"/>
    </source>
</evidence>
<dbReference type="PROSITE" id="PS50293">
    <property type="entry name" value="TPR_REGION"/>
    <property type="match status" value="1"/>
</dbReference>
<comment type="subcellular location">
    <subcellularLocation>
        <location evidence="1">Membrane</location>
        <topology evidence="1">Multi-pass membrane protein</topology>
    </subcellularLocation>
</comment>
<evidence type="ECO:0000313" key="9">
    <source>
        <dbReference type="Proteomes" id="UP000178735"/>
    </source>
</evidence>
<reference evidence="8 9" key="1">
    <citation type="journal article" date="2016" name="Nat. Commun.">
        <title>Thousands of microbial genomes shed light on interconnected biogeochemical processes in an aquifer system.</title>
        <authorList>
            <person name="Anantharaman K."/>
            <person name="Brown C.T."/>
            <person name="Hug L.A."/>
            <person name="Sharon I."/>
            <person name="Castelle C.J."/>
            <person name="Probst A.J."/>
            <person name="Thomas B.C."/>
            <person name="Singh A."/>
            <person name="Wilkins M.J."/>
            <person name="Karaoz U."/>
            <person name="Brodie E.L."/>
            <person name="Williams K.H."/>
            <person name="Hubbard S.S."/>
            <person name="Banfield J.F."/>
        </authorList>
    </citation>
    <scope>NUCLEOTIDE SEQUENCE [LARGE SCALE GENOMIC DNA]</scope>
</reference>